<name>K0F3S7_NOCB7</name>
<sequence>MGTGPIQRSEALAEGFSDHELRRLTARCGWHRIRPGSYLPPQVYETLDRQQRYSAFVHAAAAHLSAPAVLSHQSAAVVQDLPLWGLALDRVHVTRHRAGGGRRRKHLHVHCAPFEEADVVSVGPLRAFTPARTVADIARTAAFQAVVAVGDAAVRRFQLSHETLCQALSYAEGRPGFRAAARAIRLLDGRSESVGESRSRVVLADLDLPTPELQSTILDTAGRFVARVDFCFEQLGIIGEFDGKLKYDGSLTEPATTVYEEKLREDNLRDLGWEVVRWTWPDLDTTTNLADRFRRAVARAAHRPRPTGRIVRMPRTF</sequence>
<accession>K0F3S7</accession>
<keyword evidence="2" id="KW-1185">Reference proteome</keyword>
<dbReference type="EMBL" id="CP003876">
    <property type="protein sequence ID" value="AFU04397.1"/>
    <property type="molecule type" value="Genomic_DNA"/>
</dbReference>
<evidence type="ECO:0008006" key="3">
    <source>
        <dbReference type="Google" id="ProtNLM"/>
    </source>
</evidence>
<gene>
    <name evidence="1" type="ORF">O3I_032240</name>
</gene>
<dbReference type="eggNOG" id="COG5340">
    <property type="taxonomic scope" value="Bacteria"/>
</dbReference>
<dbReference type="KEGG" id="nbr:O3I_032240"/>
<reference evidence="1 2" key="1">
    <citation type="journal article" date="2012" name="J. Bacteriol.">
        <title>Complete genome sequence of Nocardia brasiliensis HUJEG-1.</title>
        <authorList>
            <person name="Vera-Cabrera L."/>
            <person name="Ortiz-Lopez R."/>
            <person name="Elizondo-Gonzalez R."/>
            <person name="Perez-Maya A.A."/>
            <person name="Ocampo-Candiani J."/>
        </authorList>
    </citation>
    <scope>NUCLEOTIDE SEQUENCE [LARGE SCALE GENOMIC DNA]</scope>
    <source>
        <strain evidence="2">ATCC 700358</strain>
    </source>
</reference>
<dbReference type="STRING" id="1133849.O3I_032240"/>
<dbReference type="Proteomes" id="UP000006304">
    <property type="component" value="Chromosome"/>
</dbReference>
<evidence type="ECO:0000313" key="1">
    <source>
        <dbReference type="EMBL" id="AFU04397.1"/>
    </source>
</evidence>
<dbReference type="RefSeq" id="WP_014987248.1">
    <property type="nucleotide sequence ID" value="NC_018681.1"/>
</dbReference>
<dbReference type="HOGENOM" id="CLU_052626_4_1_11"/>
<evidence type="ECO:0000313" key="2">
    <source>
        <dbReference type="Proteomes" id="UP000006304"/>
    </source>
</evidence>
<dbReference type="AlphaFoldDB" id="K0F3S7"/>
<protein>
    <recommendedName>
        <fullName evidence="3">DUF559 domain-containing protein</fullName>
    </recommendedName>
</protein>
<proteinExistence type="predicted"/>
<organism evidence="1 2">
    <name type="scientific">Nocardia brasiliensis (strain ATCC 700358 / HUJEG-1)</name>
    <dbReference type="NCBI Taxonomy" id="1133849"/>
    <lineage>
        <taxon>Bacteria</taxon>
        <taxon>Bacillati</taxon>
        <taxon>Actinomycetota</taxon>
        <taxon>Actinomycetes</taxon>
        <taxon>Mycobacteriales</taxon>
        <taxon>Nocardiaceae</taxon>
        <taxon>Nocardia</taxon>
    </lineage>
</organism>